<dbReference type="RefSeq" id="WP_044425979.1">
    <property type="nucleotide sequence ID" value="NZ_BJYZ01000003.1"/>
</dbReference>
<dbReference type="InterPro" id="IPR037165">
    <property type="entry name" value="AldOxase/xan_DH_Mopterin-bd_sf"/>
</dbReference>
<dbReference type="InterPro" id="IPR000674">
    <property type="entry name" value="Ald_Oxase/Xan_DH_a/b"/>
</dbReference>
<proteinExistence type="predicted"/>
<protein>
    <submittedName>
        <fullName evidence="4">Carbon monoxide dehydrogenase</fullName>
    </submittedName>
</protein>
<keyword evidence="2" id="KW-0560">Oxidoreductase</keyword>
<dbReference type="EMBL" id="BJYZ01000003">
    <property type="protein sequence ID" value="GEO37029.1"/>
    <property type="molecule type" value="Genomic_DNA"/>
</dbReference>
<sequence length="774" mass="82695">MTKFGIGQAVPRTEDARLLTGRGRYTDDISLPGQTYAYVLRSPQAHAEIVSIDLEEARNAPGVVAIYTVEDLEAAGIQNIPCNVPLVQKDGSPLVTPPRPALAKGRVRHVGDPVAFVVAETLDAARDASELIFVDYSQLPAIIDTAGSLAANAPQVWEQAPGNLSFLWEKGDEAATEAGFAKAAKVVSIDLINNRVAPTPMEGRACLATIDDQDRYVLYVSSQGVHGMRTQLATQIFNEPEEKFHVLTTDVGGGFGMKIFMYPEYVLSVFAARKLNRPVKWTSDRSEAFLSDDHGRDNVSHADLALDADGKFLAMRVSTVANLGAYLSNFGPYIPTDAGTAMLAGVYTTPAIHILVKGVFTNTNPVDAYRGAGRPEAAYLLERLVDAAARELKMHPGELRRRNFIPPEAMPYSTSLGLVYDTGEFARNMDDALALSEWDGFEQRRKEARAKGKLRGIGMSTYIEACSGGGPEQATIQMDGAGKVTVLIGSQSNGQGHETAYTQIVSARLGVPIEDIEIVQGDSARISFGSGTGGSRSIPVGGAALSDTAERVIEKARAKAAEMLEAASVDIEFDDGTFTIAGTDRKVTIQDVAKANAPAGGGFAFDEERQWTPPASTFPNGCHICELEIDEDTGGIEFVRYTVVDDFGKVLNPMMLAGQVHGGVGQGIGQAIHEECVYDPDTGQLLTGSFMDYGLPRATDLPFVQFKLNEVPSTTNALGMKGAGEAGAIGAPPAVINAVVDALSVFGVRHVDMPATPEKIWRLINAERPAMAAE</sequence>
<dbReference type="SMART" id="SM01008">
    <property type="entry name" value="Ald_Xan_dh_C"/>
    <property type="match status" value="1"/>
</dbReference>
<dbReference type="PANTHER" id="PTHR11908:SF132">
    <property type="entry name" value="ALDEHYDE OXIDASE 1-RELATED"/>
    <property type="match status" value="1"/>
</dbReference>
<evidence type="ECO:0000313" key="4">
    <source>
        <dbReference type="EMBL" id="GEO37029.1"/>
    </source>
</evidence>
<dbReference type="Pfam" id="PF20256">
    <property type="entry name" value="MoCoBD_2"/>
    <property type="match status" value="1"/>
</dbReference>
<dbReference type="PANTHER" id="PTHR11908">
    <property type="entry name" value="XANTHINE DEHYDROGENASE"/>
    <property type="match status" value="1"/>
</dbReference>
<dbReference type="InterPro" id="IPR008274">
    <property type="entry name" value="AldOxase/xan_DH_MoCoBD1"/>
</dbReference>
<dbReference type="AlphaFoldDB" id="A0A512DKN5"/>
<dbReference type="Proteomes" id="UP000321523">
    <property type="component" value="Unassembled WGS sequence"/>
</dbReference>
<dbReference type="SUPFAM" id="SSF56003">
    <property type="entry name" value="Molybdenum cofactor-binding domain"/>
    <property type="match status" value="1"/>
</dbReference>
<evidence type="ECO:0000256" key="2">
    <source>
        <dbReference type="ARBA" id="ARBA00023002"/>
    </source>
</evidence>
<dbReference type="InterPro" id="IPR046867">
    <property type="entry name" value="AldOxase/xan_DH_MoCoBD2"/>
</dbReference>
<name>A0A512DKN5_9PROT</name>
<dbReference type="InterPro" id="IPR016208">
    <property type="entry name" value="Ald_Oxase/xanthine_DH-like"/>
</dbReference>
<dbReference type="OrthoDB" id="9758509at2"/>
<accession>A0A512DKN5</accession>
<comment type="caution">
    <text evidence="4">The sequence shown here is derived from an EMBL/GenBank/DDBJ whole genome shotgun (WGS) entry which is preliminary data.</text>
</comment>
<organism evidence="4 5">
    <name type="scientific">Skermanella aerolata</name>
    <dbReference type="NCBI Taxonomy" id="393310"/>
    <lineage>
        <taxon>Bacteria</taxon>
        <taxon>Pseudomonadati</taxon>
        <taxon>Pseudomonadota</taxon>
        <taxon>Alphaproteobacteria</taxon>
        <taxon>Rhodospirillales</taxon>
        <taxon>Azospirillaceae</taxon>
        <taxon>Skermanella</taxon>
    </lineage>
</organism>
<evidence type="ECO:0000256" key="1">
    <source>
        <dbReference type="ARBA" id="ARBA00022505"/>
    </source>
</evidence>
<evidence type="ECO:0000313" key="5">
    <source>
        <dbReference type="Proteomes" id="UP000321523"/>
    </source>
</evidence>
<dbReference type="SUPFAM" id="SSF54665">
    <property type="entry name" value="CO dehydrogenase molybdoprotein N-domain-like"/>
    <property type="match status" value="1"/>
</dbReference>
<dbReference type="Gene3D" id="3.90.1170.50">
    <property type="entry name" value="Aldehyde oxidase/xanthine dehydrogenase, a/b hammerhead"/>
    <property type="match status" value="1"/>
</dbReference>
<reference evidence="4 5" key="1">
    <citation type="submission" date="2019-07" db="EMBL/GenBank/DDBJ databases">
        <title>Whole genome shotgun sequence of Skermanella aerolata NBRC 106429.</title>
        <authorList>
            <person name="Hosoyama A."/>
            <person name="Uohara A."/>
            <person name="Ohji S."/>
            <person name="Ichikawa N."/>
        </authorList>
    </citation>
    <scope>NUCLEOTIDE SEQUENCE [LARGE SCALE GENOMIC DNA]</scope>
    <source>
        <strain evidence="4 5">NBRC 106429</strain>
    </source>
</reference>
<dbReference type="GO" id="GO:0016491">
    <property type="term" value="F:oxidoreductase activity"/>
    <property type="evidence" value="ECO:0007669"/>
    <property type="project" value="UniProtKB-KW"/>
</dbReference>
<dbReference type="GO" id="GO:0005506">
    <property type="term" value="F:iron ion binding"/>
    <property type="evidence" value="ECO:0007669"/>
    <property type="project" value="InterPro"/>
</dbReference>
<dbReference type="Gene3D" id="3.30.365.10">
    <property type="entry name" value="Aldehyde oxidase/xanthine dehydrogenase, molybdopterin binding domain"/>
    <property type="match status" value="4"/>
</dbReference>
<keyword evidence="5" id="KW-1185">Reference proteome</keyword>
<dbReference type="InterPro" id="IPR036856">
    <property type="entry name" value="Ald_Oxase/Xan_DH_a/b_sf"/>
</dbReference>
<evidence type="ECO:0000259" key="3">
    <source>
        <dbReference type="SMART" id="SM01008"/>
    </source>
</evidence>
<dbReference type="Pfam" id="PF02738">
    <property type="entry name" value="MoCoBD_1"/>
    <property type="match status" value="1"/>
</dbReference>
<keyword evidence="1" id="KW-0500">Molybdenum</keyword>
<feature type="domain" description="Aldehyde oxidase/xanthine dehydrogenase a/b hammerhead" evidence="3">
    <location>
        <begin position="20"/>
        <end position="140"/>
    </location>
</feature>
<gene>
    <name evidence="4" type="ORF">SAE02_11770</name>
</gene>
<dbReference type="Pfam" id="PF01315">
    <property type="entry name" value="Ald_Xan_dh_C"/>
    <property type="match status" value="1"/>
</dbReference>